<evidence type="ECO:0000259" key="6">
    <source>
        <dbReference type="Pfam" id="PF05175"/>
    </source>
</evidence>
<organism evidence="8 9">
    <name type="scientific">Collibacillus ludicampi</name>
    <dbReference type="NCBI Taxonomy" id="2771369"/>
    <lineage>
        <taxon>Bacteria</taxon>
        <taxon>Bacillati</taxon>
        <taxon>Bacillota</taxon>
        <taxon>Bacilli</taxon>
        <taxon>Bacillales</taxon>
        <taxon>Alicyclobacillaceae</taxon>
        <taxon>Collibacillus</taxon>
    </lineage>
</organism>
<feature type="domain" description="Release factor glutamine methyltransferase N-terminal" evidence="7">
    <location>
        <begin position="10"/>
        <end position="78"/>
    </location>
</feature>
<gene>
    <name evidence="5 8" type="primary">prmC</name>
    <name evidence="8" type="ORF">DNHGIG_12820</name>
</gene>
<dbReference type="PANTHER" id="PTHR18895">
    <property type="entry name" value="HEMK METHYLTRANSFERASE"/>
    <property type="match status" value="1"/>
</dbReference>
<comment type="catalytic activity">
    <reaction evidence="4 5">
        <text>L-glutaminyl-[peptide chain release factor] + S-adenosyl-L-methionine = N(5)-methyl-L-glutaminyl-[peptide chain release factor] + S-adenosyl-L-homocysteine + H(+)</text>
        <dbReference type="Rhea" id="RHEA:42896"/>
        <dbReference type="Rhea" id="RHEA-COMP:10271"/>
        <dbReference type="Rhea" id="RHEA-COMP:10272"/>
        <dbReference type="ChEBI" id="CHEBI:15378"/>
        <dbReference type="ChEBI" id="CHEBI:30011"/>
        <dbReference type="ChEBI" id="CHEBI:57856"/>
        <dbReference type="ChEBI" id="CHEBI:59789"/>
        <dbReference type="ChEBI" id="CHEBI:61891"/>
        <dbReference type="EC" id="2.1.1.297"/>
    </reaction>
</comment>
<dbReference type="EMBL" id="BOQE01000001">
    <property type="protein sequence ID" value="GIM45733.1"/>
    <property type="molecule type" value="Genomic_DNA"/>
</dbReference>
<feature type="binding site" evidence="5">
    <location>
        <position position="191"/>
    </location>
    <ligand>
        <name>S-adenosyl-L-methionine</name>
        <dbReference type="ChEBI" id="CHEBI:59789"/>
    </ligand>
</feature>
<dbReference type="InterPro" id="IPR004556">
    <property type="entry name" value="HemK-like"/>
</dbReference>
<dbReference type="CDD" id="cd02440">
    <property type="entry name" value="AdoMet_MTases"/>
    <property type="match status" value="1"/>
</dbReference>
<dbReference type="Gene3D" id="3.40.50.150">
    <property type="entry name" value="Vaccinia Virus protein VP39"/>
    <property type="match status" value="1"/>
</dbReference>
<feature type="domain" description="Methyltransferase small" evidence="6">
    <location>
        <begin position="100"/>
        <end position="196"/>
    </location>
</feature>
<dbReference type="InterPro" id="IPR029063">
    <property type="entry name" value="SAM-dependent_MTases_sf"/>
</dbReference>
<dbReference type="Pfam" id="PF17827">
    <property type="entry name" value="PrmC_N"/>
    <property type="match status" value="1"/>
</dbReference>
<proteinExistence type="inferred from homology"/>
<keyword evidence="9" id="KW-1185">Reference proteome</keyword>
<dbReference type="PANTHER" id="PTHR18895:SF74">
    <property type="entry name" value="MTRF1L RELEASE FACTOR GLUTAMINE METHYLTRANSFERASE"/>
    <property type="match status" value="1"/>
</dbReference>
<keyword evidence="2 5" id="KW-0808">Transferase</keyword>
<dbReference type="Pfam" id="PF05175">
    <property type="entry name" value="MTS"/>
    <property type="match status" value="1"/>
</dbReference>
<dbReference type="EC" id="2.1.1.297" evidence="5"/>
<comment type="similarity">
    <text evidence="5">Belongs to the protein N5-glutamine methyltransferase family. PrmC subfamily.</text>
</comment>
<sequence>MTKETIRDVILRASRFLEDKGIRHPRLNAEVLLQHVLGWEKYQLLAEMHMEFPEESRETYERLIKRRGSHEPLQYIVGHQEFFGRDFIVRKGVLIPRPETEILVEEVCKRKEMFTGHPVIVDVGTGSGAIAVTLALEWPEAKVLAIDLSKDALLVAQENAARLRASVSFLQGNLLEPILRKGQRVDVLVSNPPYIPSEDVQHLDEEVRCYEPLLALDGGEDGLSPYRMMVTQLPLVMREEGPALVAFEVGIHQAEAVARLIEQGWPPAKTTIIPDWQGIGRVVIGWRESINWFC</sequence>
<comment type="function">
    <text evidence="5">Methylates the class 1 translation termination release factors RF1/PrfA and RF2/PrfB on the glutamine residue of the universally conserved GGQ motif.</text>
</comment>
<dbReference type="Proteomes" id="UP001057291">
    <property type="component" value="Unassembled WGS sequence"/>
</dbReference>
<feature type="binding site" evidence="5">
    <location>
        <begin position="124"/>
        <end position="128"/>
    </location>
    <ligand>
        <name>S-adenosyl-L-methionine</name>
        <dbReference type="ChEBI" id="CHEBI:59789"/>
    </ligand>
</feature>
<comment type="caution">
    <text evidence="5">Lacks conserved residue(s) required for the propagation of feature annotation.</text>
</comment>
<dbReference type="NCBIfam" id="TIGR00536">
    <property type="entry name" value="hemK_fam"/>
    <property type="match status" value="1"/>
</dbReference>
<evidence type="ECO:0000256" key="4">
    <source>
        <dbReference type="ARBA" id="ARBA00048391"/>
    </source>
</evidence>
<evidence type="ECO:0000313" key="8">
    <source>
        <dbReference type="EMBL" id="GIM45733.1"/>
    </source>
</evidence>
<evidence type="ECO:0000256" key="1">
    <source>
        <dbReference type="ARBA" id="ARBA00022603"/>
    </source>
</evidence>
<keyword evidence="3 5" id="KW-0949">S-adenosyl-L-methionine</keyword>
<dbReference type="SUPFAM" id="SSF53335">
    <property type="entry name" value="S-adenosyl-L-methionine-dependent methyltransferases"/>
    <property type="match status" value="1"/>
</dbReference>
<keyword evidence="1 5" id="KW-0489">Methyltransferase</keyword>
<dbReference type="InterPro" id="IPR002052">
    <property type="entry name" value="DNA_methylase_N6_adenine_CS"/>
</dbReference>
<evidence type="ECO:0000256" key="3">
    <source>
        <dbReference type="ARBA" id="ARBA00022691"/>
    </source>
</evidence>
<comment type="caution">
    <text evidence="8">The sequence shown here is derived from an EMBL/GenBank/DDBJ whole genome shotgun (WGS) entry which is preliminary data.</text>
</comment>
<dbReference type="PROSITE" id="PS00092">
    <property type="entry name" value="N6_MTASE"/>
    <property type="match status" value="1"/>
</dbReference>
<evidence type="ECO:0000259" key="7">
    <source>
        <dbReference type="Pfam" id="PF17827"/>
    </source>
</evidence>
<evidence type="ECO:0000313" key="9">
    <source>
        <dbReference type="Proteomes" id="UP001057291"/>
    </source>
</evidence>
<protein>
    <recommendedName>
        <fullName evidence="5">Release factor glutamine methyltransferase</fullName>
        <shortName evidence="5">RF MTase</shortName>
        <ecNumber evidence="5">2.1.1.297</ecNumber>
    </recommendedName>
    <alternativeName>
        <fullName evidence="5">N5-glutamine methyltransferase PrmC</fullName>
    </alternativeName>
    <alternativeName>
        <fullName evidence="5">Protein-(glutamine-N5) MTase PrmC</fullName>
    </alternativeName>
    <alternativeName>
        <fullName evidence="5">Protein-glutamine N-methyltransferase PrmC</fullName>
    </alternativeName>
</protein>
<name>A0AAV4LDI5_9BACL</name>
<dbReference type="InterPro" id="IPR050320">
    <property type="entry name" value="N5-glutamine_MTase"/>
</dbReference>
<dbReference type="Gene3D" id="1.10.8.10">
    <property type="entry name" value="DNA helicase RuvA subunit, C-terminal domain"/>
    <property type="match status" value="1"/>
</dbReference>
<reference evidence="8" key="1">
    <citation type="journal article" date="2023" name="Int. J. Syst. Evol. Microbiol.">
        <title>Collibacillus ludicampi gen. nov., sp. nov., a new soil bacterium of the family Alicyclobacillaceae.</title>
        <authorList>
            <person name="Jojima T."/>
            <person name="Ioku Y."/>
            <person name="Fukuta Y."/>
            <person name="Shirasaka N."/>
            <person name="Matsumura Y."/>
            <person name="Mori M."/>
        </authorList>
    </citation>
    <scope>NUCLEOTIDE SEQUENCE</scope>
    <source>
        <strain evidence="8">TP075</strain>
    </source>
</reference>
<dbReference type="InterPro" id="IPR019874">
    <property type="entry name" value="RF_methyltr_PrmC"/>
</dbReference>
<evidence type="ECO:0000256" key="2">
    <source>
        <dbReference type="ARBA" id="ARBA00022679"/>
    </source>
</evidence>
<dbReference type="InterPro" id="IPR007848">
    <property type="entry name" value="Small_mtfrase_dom"/>
</dbReference>
<evidence type="ECO:0000256" key="5">
    <source>
        <dbReference type="HAMAP-Rule" id="MF_02126"/>
    </source>
</evidence>
<dbReference type="InterPro" id="IPR040758">
    <property type="entry name" value="PrmC_N"/>
</dbReference>
<dbReference type="NCBIfam" id="TIGR03534">
    <property type="entry name" value="RF_mod_PrmC"/>
    <property type="match status" value="1"/>
</dbReference>
<accession>A0AAV4LDI5</accession>
<dbReference type="RefSeq" id="WP_282198910.1">
    <property type="nucleotide sequence ID" value="NZ_BOQE01000001.1"/>
</dbReference>
<feature type="binding site" evidence="5">
    <location>
        <begin position="191"/>
        <end position="194"/>
    </location>
    <ligand>
        <name>substrate</name>
    </ligand>
</feature>
<dbReference type="GO" id="GO:0003676">
    <property type="term" value="F:nucleic acid binding"/>
    <property type="evidence" value="ECO:0007669"/>
    <property type="project" value="InterPro"/>
</dbReference>
<dbReference type="GO" id="GO:0032259">
    <property type="term" value="P:methylation"/>
    <property type="evidence" value="ECO:0007669"/>
    <property type="project" value="UniProtKB-KW"/>
</dbReference>
<feature type="binding site" evidence="5">
    <location>
        <position position="147"/>
    </location>
    <ligand>
        <name>S-adenosyl-L-methionine</name>
        <dbReference type="ChEBI" id="CHEBI:59789"/>
    </ligand>
</feature>
<dbReference type="GO" id="GO:0102559">
    <property type="term" value="F:peptide chain release factor N(5)-glutamine methyltransferase activity"/>
    <property type="evidence" value="ECO:0007669"/>
    <property type="project" value="UniProtKB-EC"/>
</dbReference>
<dbReference type="AlphaFoldDB" id="A0AAV4LDI5"/>
<dbReference type="HAMAP" id="MF_02126">
    <property type="entry name" value="RF_methyltr_PrmC"/>
    <property type="match status" value="1"/>
</dbReference>